<feature type="transmembrane region" description="Helical" evidence="1">
    <location>
        <begin position="251"/>
        <end position="271"/>
    </location>
</feature>
<accession>A0A178KKA7</accession>
<dbReference type="OrthoDB" id="118685at2"/>
<gene>
    <name evidence="2" type="ORF">A3K86_02235</name>
</gene>
<feature type="transmembrane region" description="Helical" evidence="1">
    <location>
        <begin position="164"/>
        <end position="191"/>
    </location>
</feature>
<feature type="transmembrane region" description="Helical" evidence="1">
    <location>
        <begin position="119"/>
        <end position="144"/>
    </location>
</feature>
<dbReference type="AlphaFoldDB" id="A0A178KKA7"/>
<comment type="caution">
    <text evidence="2">The sequence shown here is derived from an EMBL/GenBank/DDBJ whole genome shotgun (WGS) entry which is preliminary data.</text>
</comment>
<evidence type="ECO:0008006" key="4">
    <source>
        <dbReference type="Google" id="ProtNLM"/>
    </source>
</evidence>
<reference evidence="2 3" key="1">
    <citation type="submission" date="2016-03" db="EMBL/GenBank/DDBJ databases">
        <title>Photobacterium proteolyticum sp. nov. a protease producing bacterium isolated from ocean sediments of Laizhou Bay.</title>
        <authorList>
            <person name="Li Y."/>
        </authorList>
    </citation>
    <scope>NUCLEOTIDE SEQUENCE [LARGE SCALE GENOMIC DNA]</scope>
    <source>
        <strain evidence="2 3">R-40508</strain>
    </source>
</reference>
<dbReference type="Proteomes" id="UP000078503">
    <property type="component" value="Unassembled WGS sequence"/>
</dbReference>
<dbReference type="EMBL" id="LVHF01000012">
    <property type="protein sequence ID" value="OAN17759.1"/>
    <property type="molecule type" value="Genomic_DNA"/>
</dbReference>
<keyword evidence="1" id="KW-0472">Membrane</keyword>
<evidence type="ECO:0000256" key="1">
    <source>
        <dbReference type="SAM" id="Phobius"/>
    </source>
</evidence>
<evidence type="ECO:0000313" key="2">
    <source>
        <dbReference type="EMBL" id="OAN17759.1"/>
    </source>
</evidence>
<evidence type="ECO:0000313" key="3">
    <source>
        <dbReference type="Proteomes" id="UP000078503"/>
    </source>
</evidence>
<feature type="transmembrane region" description="Helical" evidence="1">
    <location>
        <begin position="61"/>
        <end position="87"/>
    </location>
</feature>
<protein>
    <recommendedName>
        <fullName evidence="4">ABC transporter</fullName>
    </recommendedName>
</protein>
<organism evidence="2 3">
    <name type="scientific">Photobacterium jeanii</name>
    <dbReference type="NCBI Taxonomy" id="858640"/>
    <lineage>
        <taxon>Bacteria</taxon>
        <taxon>Pseudomonadati</taxon>
        <taxon>Pseudomonadota</taxon>
        <taxon>Gammaproteobacteria</taxon>
        <taxon>Vibrionales</taxon>
        <taxon>Vibrionaceae</taxon>
        <taxon>Photobacterium</taxon>
    </lineage>
</organism>
<name>A0A178KKA7_9GAMM</name>
<sequence>MNKMMTLIHKECIEYPILFRLPAAICLFIVLFIGLMLTGNGNVEFSIHANGDSMLPSVADFLSFGGTVGNVNAWVASVVAMILFLIYTPKAMRKELDEGSLMFWRSMPVSDWQTVTTKLLFALVALPIIASCVLVFSDLVVWVISWWHLPDTMPASSVTLWGLLLHWLTFIGRMAAVSLTLVPFTCILFVLSQLTRSPLIILLVGIFILNLATMLVFDSTLLGDLIKRFYQLPMNILFSDKPLATLLTVDFLYFALMVLVSGLCLVFSVKLRQTDDFLAK</sequence>
<proteinExistence type="predicted"/>
<keyword evidence="1" id="KW-0812">Transmembrane</keyword>
<feature type="transmembrane region" description="Helical" evidence="1">
    <location>
        <begin position="21"/>
        <end position="41"/>
    </location>
</feature>
<keyword evidence="3" id="KW-1185">Reference proteome</keyword>
<feature type="transmembrane region" description="Helical" evidence="1">
    <location>
        <begin position="198"/>
        <end position="217"/>
    </location>
</feature>
<keyword evidence="1" id="KW-1133">Transmembrane helix</keyword>
<dbReference type="RefSeq" id="WP_068327041.1">
    <property type="nucleotide sequence ID" value="NZ_LVHF01000012.1"/>
</dbReference>